<evidence type="ECO:0000256" key="1">
    <source>
        <dbReference type="SAM" id="SignalP"/>
    </source>
</evidence>
<dbReference type="RefSeq" id="WP_311503294.1">
    <property type="nucleotide sequence ID" value="NZ_JAVRHK010000006.1"/>
</dbReference>
<evidence type="ECO:0000313" key="3">
    <source>
        <dbReference type="Proteomes" id="UP001262582"/>
    </source>
</evidence>
<feature type="signal peptide" evidence="1">
    <location>
        <begin position="1"/>
        <end position="25"/>
    </location>
</feature>
<name>A0ABU3D5Z3_9FLAO</name>
<evidence type="ECO:0000313" key="2">
    <source>
        <dbReference type="EMBL" id="MDT0676950.1"/>
    </source>
</evidence>
<proteinExistence type="predicted"/>
<gene>
    <name evidence="2" type="ORF">RM539_10195</name>
</gene>
<feature type="chain" id="PRO_5046393001" evidence="1">
    <location>
        <begin position="26"/>
        <end position="168"/>
    </location>
</feature>
<protein>
    <submittedName>
        <fullName evidence="2">DUF4402 domain-containing protein</fullName>
    </submittedName>
</protein>
<reference evidence="2 3" key="1">
    <citation type="submission" date="2023-09" db="EMBL/GenBank/DDBJ databases">
        <authorList>
            <person name="Rey-Velasco X."/>
        </authorList>
    </citation>
    <scope>NUCLEOTIDE SEQUENCE [LARGE SCALE GENOMIC DNA]</scope>
    <source>
        <strain evidence="2 3">F117</strain>
    </source>
</reference>
<dbReference type="InterPro" id="IPR025514">
    <property type="entry name" value="DUF4402"/>
</dbReference>
<comment type="caution">
    <text evidence="2">The sequence shown here is derived from an EMBL/GenBank/DDBJ whole genome shotgun (WGS) entry which is preliminary data.</text>
</comment>
<sequence>MHIPGLLLRFSLLISLLSGVARLSAQENPPIPVSVEVNTSQFLNFGAFTVGPNGGTITVTPDGNRTRTGNIYLLHLGETPSPALFDVMANPGTIIQINAPGNVKLTGSNGGEIYLDINSFSTGNLFITTVNPPAVNSVFVGGMLRISNQAAAVPGRYNGTFTLIFNHE</sequence>
<accession>A0ABU3D5Z3</accession>
<dbReference type="Proteomes" id="UP001262582">
    <property type="component" value="Unassembled WGS sequence"/>
</dbReference>
<keyword evidence="3" id="KW-1185">Reference proteome</keyword>
<organism evidence="2 3">
    <name type="scientific">Autumnicola musiva</name>
    <dbReference type="NCBI Taxonomy" id="3075589"/>
    <lineage>
        <taxon>Bacteria</taxon>
        <taxon>Pseudomonadati</taxon>
        <taxon>Bacteroidota</taxon>
        <taxon>Flavobacteriia</taxon>
        <taxon>Flavobacteriales</taxon>
        <taxon>Flavobacteriaceae</taxon>
        <taxon>Autumnicola</taxon>
    </lineage>
</organism>
<dbReference type="Pfam" id="PF14352">
    <property type="entry name" value="DUF4402"/>
    <property type="match status" value="1"/>
</dbReference>
<dbReference type="EMBL" id="JAVRHK010000006">
    <property type="protein sequence ID" value="MDT0676950.1"/>
    <property type="molecule type" value="Genomic_DNA"/>
</dbReference>
<keyword evidence="1" id="KW-0732">Signal</keyword>